<dbReference type="PRINTS" id="PR00081">
    <property type="entry name" value="GDHRDH"/>
</dbReference>
<dbReference type="EMBL" id="CP102480">
    <property type="protein sequence ID" value="UUX51149.1"/>
    <property type="molecule type" value="Genomic_DNA"/>
</dbReference>
<dbReference type="Proteomes" id="UP001060336">
    <property type="component" value="Chromosome"/>
</dbReference>
<dbReference type="InterPro" id="IPR002347">
    <property type="entry name" value="SDR_fam"/>
</dbReference>
<dbReference type="GO" id="GO:0016491">
    <property type="term" value="F:oxidoreductase activity"/>
    <property type="evidence" value="ECO:0007669"/>
    <property type="project" value="UniProtKB-KW"/>
</dbReference>
<evidence type="ECO:0000313" key="3">
    <source>
        <dbReference type="EMBL" id="UUX51149.1"/>
    </source>
</evidence>
<gene>
    <name evidence="3" type="ORF">NUH88_05525</name>
</gene>
<accession>A0A9J7B0D3</accession>
<dbReference type="PRINTS" id="PR00080">
    <property type="entry name" value="SDRFAMILY"/>
</dbReference>
<keyword evidence="4" id="KW-1185">Reference proteome</keyword>
<evidence type="ECO:0000313" key="4">
    <source>
        <dbReference type="Proteomes" id="UP001060336"/>
    </source>
</evidence>
<dbReference type="FunFam" id="3.40.50.720:FF:000173">
    <property type="entry name" value="3-oxoacyl-[acyl-carrier protein] reductase"/>
    <property type="match status" value="1"/>
</dbReference>
<protein>
    <submittedName>
        <fullName evidence="3">SDR family oxidoreductase</fullName>
    </submittedName>
</protein>
<evidence type="ECO:0000256" key="2">
    <source>
        <dbReference type="ARBA" id="ARBA00023002"/>
    </source>
</evidence>
<organism evidence="3 4">
    <name type="scientific">Nisaea acidiphila</name>
    <dbReference type="NCBI Taxonomy" id="1862145"/>
    <lineage>
        <taxon>Bacteria</taxon>
        <taxon>Pseudomonadati</taxon>
        <taxon>Pseudomonadota</taxon>
        <taxon>Alphaproteobacteria</taxon>
        <taxon>Rhodospirillales</taxon>
        <taxon>Thalassobaculaceae</taxon>
        <taxon>Nisaea</taxon>
    </lineage>
</organism>
<evidence type="ECO:0000256" key="1">
    <source>
        <dbReference type="ARBA" id="ARBA00006484"/>
    </source>
</evidence>
<comment type="similarity">
    <text evidence="1">Belongs to the short-chain dehydrogenases/reductases (SDR) family.</text>
</comment>
<dbReference type="RefSeq" id="WP_257770459.1">
    <property type="nucleotide sequence ID" value="NZ_CP102480.1"/>
</dbReference>
<name>A0A9J7B0D3_9PROT</name>
<proteinExistence type="inferred from homology"/>
<reference evidence="3" key="1">
    <citation type="submission" date="2022-08" db="EMBL/GenBank/DDBJ databases">
        <title>Nisaea acidiphila sp. nov., isolated from a marine algal debris and emended description of the genus Nisaea Urios et al. 2008.</title>
        <authorList>
            <person name="Kwon K."/>
        </authorList>
    </citation>
    <scope>NUCLEOTIDE SEQUENCE</scope>
    <source>
        <strain evidence="3">MEBiC11861</strain>
    </source>
</reference>
<sequence>MAKTVFISGSGRNIGRAIAVRLARDGFNVVLNGSHDRAACERVAREVEDAGSEAMIAIGDVGKSADVRAMAASALERFGRIDALVNNAAIRPQKKLLEMTDEDWDRVISVDLNAAFYLSRAFLPGMVEAGWGRIVNFAGMNAIHGYAGRAPVSAAKHGVWGLTKALAKEFGPEGVTANVISPGPIRPDESDHEHAEHIRSQLSRIPVGRLGEAEDIAAMVSLLCGNEGGFVNGQMLAVNGGTET</sequence>
<dbReference type="PANTHER" id="PTHR42879:SF2">
    <property type="entry name" value="3-OXOACYL-[ACYL-CARRIER-PROTEIN] REDUCTASE FABG"/>
    <property type="match status" value="1"/>
</dbReference>
<dbReference type="KEGG" id="naci:NUH88_05525"/>
<dbReference type="Gene3D" id="3.40.50.720">
    <property type="entry name" value="NAD(P)-binding Rossmann-like Domain"/>
    <property type="match status" value="1"/>
</dbReference>
<keyword evidence="2" id="KW-0560">Oxidoreductase</keyword>
<dbReference type="Pfam" id="PF13561">
    <property type="entry name" value="adh_short_C2"/>
    <property type="match status" value="1"/>
</dbReference>
<dbReference type="InterPro" id="IPR036291">
    <property type="entry name" value="NAD(P)-bd_dom_sf"/>
</dbReference>
<dbReference type="AlphaFoldDB" id="A0A9J7B0D3"/>
<dbReference type="InterPro" id="IPR050259">
    <property type="entry name" value="SDR"/>
</dbReference>
<dbReference type="SUPFAM" id="SSF51735">
    <property type="entry name" value="NAD(P)-binding Rossmann-fold domains"/>
    <property type="match status" value="1"/>
</dbReference>
<dbReference type="PANTHER" id="PTHR42879">
    <property type="entry name" value="3-OXOACYL-(ACYL-CARRIER-PROTEIN) REDUCTASE"/>
    <property type="match status" value="1"/>
</dbReference>